<accession>M4V635</accession>
<keyword evidence="1" id="KW-0732">Signal</keyword>
<dbReference type="EMBL" id="CP003537">
    <property type="protein sequence ID" value="AGH94648.1"/>
    <property type="molecule type" value="Genomic_DNA"/>
</dbReference>
<dbReference type="HOGENOM" id="CLU_1977236_0_0_7"/>
<evidence type="ECO:0000256" key="1">
    <source>
        <dbReference type="SAM" id="SignalP"/>
    </source>
</evidence>
<protein>
    <submittedName>
        <fullName evidence="2">Uncharacterized protein</fullName>
    </submittedName>
</protein>
<dbReference type="KEGG" id="bex:A11Q_428"/>
<feature type="signal peptide" evidence="1">
    <location>
        <begin position="1"/>
        <end position="22"/>
    </location>
</feature>
<reference evidence="2 3" key="1">
    <citation type="journal article" date="2013" name="ISME J.">
        <title>By their genes ye shall know them: genomic signatures of predatory bacteria.</title>
        <authorList>
            <person name="Pasternak Z."/>
            <person name="Pietrokovski S."/>
            <person name="Rotem O."/>
            <person name="Gophna U."/>
            <person name="Lurie-Weinberger M.N."/>
            <person name="Jurkevitch E."/>
        </authorList>
    </citation>
    <scope>NUCLEOTIDE SEQUENCE [LARGE SCALE GENOMIC DNA]</scope>
    <source>
        <strain evidence="2 3">JSS</strain>
    </source>
</reference>
<dbReference type="PATRIC" id="fig|1184267.3.peg.433"/>
<gene>
    <name evidence="2" type="ORF">A11Q_428</name>
</gene>
<keyword evidence="3" id="KW-1185">Reference proteome</keyword>
<dbReference type="AlphaFoldDB" id="M4V635"/>
<sequence length="126" mass="12973">MTKVLTATLATLMILASQSALATPGDIGCKGTVGGKLELNVLIGYNYHGQGAVLIDVTAKDDLIFSSSDVKSLVMANETLLSADSGSSTVDIVLKKTNDDGTTNAIMDIAISGGLKAYSVNLTCEM</sequence>
<name>M4V635_9BACT</name>
<feature type="chain" id="PRO_5004059897" evidence="1">
    <location>
        <begin position="23"/>
        <end position="126"/>
    </location>
</feature>
<evidence type="ECO:0000313" key="2">
    <source>
        <dbReference type="EMBL" id="AGH94648.1"/>
    </source>
</evidence>
<organism evidence="2 3">
    <name type="scientific">Pseudobdellovibrio exovorus JSS</name>
    <dbReference type="NCBI Taxonomy" id="1184267"/>
    <lineage>
        <taxon>Bacteria</taxon>
        <taxon>Pseudomonadati</taxon>
        <taxon>Bdellovibrionota</taxon>
        <taxon>Bdellovibrionia</taxon>
        <taxon>Bdellovibrionales</taxon>
        <taxon>Pseudobdellovibrionaceae</taxon>
        <taxon>Pseudobdellovibrio</taxon>
    </lineage>
</organism>
<dbReference type="STRING" id="1184267.A11Q_428"/>
<dbReference type="Proteomes" id="UP000012040">
    <property type="component" value="Chromosome"/>
</dbReference>
<proteinExistence type="predicted"/>
<evidence type="ECO:0000313" key="3">
    <source>
        <dbReference type="Proteomes" id="UP000012040"/>
    </source>
</evidence>
<dbReference type="RefSeq" id="WP_015469138.1">
    <property type="nucleotide sequence ID" value="NC_020813.1"/>
</dbReference>